<dbReference type="Proteomes" id="UP000680348">
    <property type="component" value="Unassembled WGS sequence"/>
</dbReference>
<feature type="region of interest" description="Disordered" evidence="1">
    <location>
        <begin position="59"/>
        <end position="129"/>
    </location>
</feature>
<feature type="compositionally biased region" description="Gly residues" evidence="1">
    <location>
        <begin position="61"/>
        <end position="74"/>
    </location>
</feature>
<name>A0A942DYL9_9HYPH</name>
<dbReference type="EMBL" id="JAGWCR010000009">
    <property type="protein sequence ID" value="MBS3650354.1"/>
    <property type="molecule type" value="Genomic_DNA"/>
</dbReference>
<keyword evidence="3" id="KW-1185">Reference proteome</keyword>
<evidence type="ECO:0000256" key="1">
    <source>
        <dbReference type="SAM" id="MobiDB-lite"/>
    </source>
</evidence>
<proteinExistence type="predicted"/>
<sequence>MENRFVFGWSIGATLTARRMVMRSAAVLLRVALCSVSLIGTSALAYSLLPPSIAIAKDGDSGGGGNSGRGGGGGHDSDGRDHDNDGDSSGHGGDDGGDSSGRGGGGDDRDDGKDRGDDRSGRRDGERRDRRDDRIVGRFLDSLKSRGQVVWSSNTRSSIEVRYADGWSERVKGSTYSLTDPRQRSVVTRPARKSDVERLKAAID</sequence>
<feature type="compositionally biased region" description="Basic and acidic residues" evidence="1">
    <location>
        <begin position="75"/>
        <end position="85"/>
    </location>
</feature>
<organism evidence="2 3">
    <name type="scientific">Pseudaminobacter soli</name>
    <name type="common">ex Zhang et al. 2022</name>
    <dbReference type="NCBI Taxonomy" id="2831468"/>
    <lineage>
        <taxon>Bacteria</taxon>
        <taxon>Pseudomonadati</taxon>
        <taxon>Pseudomonadota</taxon>
        <taxon>Alphaproteobacteria</taxon>
        <taxon>Hyphomicrobiales</taxon>
        <taxon>Phyllobacteriaceae</taxon>
        <taxon>Pseudaminobacter</taxon>
    </lineage>
</organism>
<comment type="caution">
    <text evidence="2">The sequence shown here is derived from an EMBL/GenBank/DDBJ whole genome shotgun (WGS) entry which is preliminary data.</text>
</comment>
<feature type="compositionally biased region" description="Basic and acidic residues" evidence="1">
    <location>
        <begin position="105"/>
        <end position="129"/>
    </location>
</feature>
<evidence type="ECO:0000313" key="3">
    <source>
        <dbReference type="Proteomes" id="UP000680348"/>
    </source>
</evidence>
<dbReference type="RefSeq" id="WP_188255913.1">
    <property type="nucleotide sequence ID" value="NZ_JABVCF010000009.1"/>
</dbReference>
<accession>A0A942DYL9</accession>
<protein>
    <submittedName>
        <fullName evidence="2">Uncharacterized protein</fullName>
    </submittedName>
</protein>
<gene>
    <name evidence="2" type="ORF">KEU06_17195</name>
</gene>
<evidence type="ECO:0000313" key="2">
    <source>
        <dbReference type="EMBL" id="MBS3650354.1"/>
    </source>
</evidence>
<reference evidence="2" key="1">
    <citation type="submission" date="2021-04" db="EMBL/GenBank/DDBJ databases">
        <title>Pseudaminobacter soli sp. nov., isolated from paddy soil contaminated by heavy metals.</title>
        <authorList>
            <person name="Zhang K."/>
        </authorList>
    </citation>
    <scope>NUCLEOTIDE SEQUENCE</scope>
    <source>
        <strain evidence="2">19-2017</strain>
    </source>
</reference>
<dbReference type="AlphaFoldDB" id="A0A942DYL9"/>